<proteinExistence type="predicted"/>
<dbReference type="EMBL" id="CCND01000001">
    <property type="protein sequence ID" value="CDX49259.1"/>
    <property type="molecule type" value="Genomic_DNA"/>
</dbReference>
<dbReference type="AlphaFoldDB" id="A0A0K2VNI4"/>
<gene>
    <name evidence="2" type="ORF">MPL1032_10287</name>
</gene>
<evidence type="ECO:0000313" key="3">
    <source>
        <dbReference type="Proteomes" id="UP000182888"/>
    </source>
</evidence>
<organism evidence="2 3">
    <name type="scientific">Mesorhizobium plurifarium</name>
    <dbReference type="NCBI Taxonomy" id="69974"/>
    <lineage>
        <taxon>Bacteria</taxon>
        <taxon>Pseudomonadati</taxon>
        <taxon>Pseudomonadota</taxon>
        <taxon>Alphaproteobacteria</taxon>
        <taxon>Hyphomicrobiales</taxon>
        <taxon>Phyllobacteriaceae</taxon>
        <taxon>Mesorhizobium</taxon>
    </lineage>
</organism>
<evidence type="ECO:0000313" key="2">
    <source>
        <dbReference type="EMBL" id="CDX49259.1"/>
    </source>
</evidence>
<protein>
    <submittedName>
        <fullName evidence="2">Uncharacterized protein</fullName>
    </submittedName>
</protein>
<evidence type="ECO:0000256" key="1">
    <source>
        <dbReference type="SAM" id="MobiDB-lite"/>
    </source>
</evidence>
<reference evidence="3" key="1">
    <citation type="submission" date="2014-08" db="EMBL/GenBank/DDBJ databases">
        <authorList>
            <person name="Edwards T."/>
        </authorList>
    </citation>
    <scope>NUCLEOTIDE SEQUENCE [LARGE SCALE GENOMIC DNA]</scope>
</reference>
<dbReference type="Proteomes" id="UP000182888">
    <property type="component" value="Unassembled WGS sequence"/>
</dbReference>
<accession>A0A0K2VNI4</accession>
<name>A0A0K2VNI4_MESPL</name>
<sequence>MQGNAVQNANLQAFSVQNPYKESPFVPGEAGLLDSHQRRSVRRPQPKKEEPCTTPGAILPRLFPWRWAGFRTKIWRR</sequence>
<feature type="region of interest" description="Disordered" evidence="1">
    <location>
        <begin position="25"/>
        <end position="55"/>
    </location>
</feature>